<proteinExistence type="predicted"/>
<accession>A0ABY8K6V0</accession>
<protein>
    <recommendedName>
        <fullName evidence="4">Integral membrane protein</fullName>
    </recommendedName>
</protein>
<feature type="transmembrane region" description="Helical" evidence="1">
    <location>
        <begin position="40"/>
        <end position="59"/>
    </location>
</feature>
<evidence type="ECO:0000313" key="3">
    <source>
        <dbReference type="Proteomes" id="UP001216440"/>
    </source>
</evidence>
<reference evidence="2 3" key="1">
    <citation type="submission" date="2023-03" db="EMBL/GenBank/DDBJ databases">
        <authorList>
            <person name="Mo P."/>
        </authorList>
    </citation>
    <scope>NUCLEOTIDE SEQUENCE [LARGE SCALE GENOMIC DNA]</scope>
    <source>
        <strain evidence="2 3">HUAS 5</strain>
    </source>
</reference>
<keyword evidence="1" id="KW-1133">Transmembrane helix</keyword>
<keyword evidence="1" id="KW-0812">Transmembrane</keyword>
<name>A0ABY8K6V0_9ACTN</name>
<evidence type="ECO:0008006" key="4">
    <source>
        <dbReference type="Google" id="ProtNLM"/>
    </source>
</evidence>
<keyword evidence="3" id="KW-1185">Reference proteome</keyword>
<evidence type="ECO:0000256" key="1">
    <source>
        <dbReference type="SAM" id="Phobius"/>
    </source>
</evidence>
<dbReference type="Proteomes" id="UP001216440">
    <property type="component" value="Chromosome"/>
</dbReference>
<feature type="transmembrane region" description="Helical" evidence="1">
    <location>
        <begin position="6"/>
        <end position="28"/>
    </location>
</feature>
<evidence type="ECO:0000313" key="2">
    <source>
        <dbReference type="EMBL" id="WGD43359.1"/>
    </source>
</evidence>
<organism evidence="2 3">
    <name type="scientific">Streptomyces cathayae</name>
    <dbReference type="NCBI Taxonomy" id="3031124"/>
    <lineage>
        <taxon>Bacteria</taxon>
        <taxon>Bacillati</taxon>
        <taxon>Actinomycetota</taxon>
        <taxon>Actinomycetes</taxon>
        <taxon>Kitasatosporales</taxon>
        <taxon>Streptomycetaceae</taxon>
        <taxon>Streptomyces</taxon>
    </lineage>
</organism>
<sequence>MSFALMGMLMLISLAAAAAGIVTVFLLLDNPPLSLSRLCAVLVLVFGSSAAAVYCYGWFSVAMGGPFPEVCEDRNASGAELASIEQEHWPLRNACVYSDGAAVEHVSMSINVLVCVLAGLAVALVCAGAVLHRRARPTRIAASEGLTEKQAEQSEGQG</sequence>
<dbReference type="EMBL" id="CP121682">
    <property type="protein sequence ID" value="WGD43359.1"/>
    <property type="molecule type" value="Genomic_DNA"/>
</dbReference>
<feature type="transmembrane region" description="Helical" evidence="1">
    <location>
        <begin position="108"/>
        <end position="131"/>
    </location>
</feature>
<dbReference type="RefSeq" id="WP_279336411.1">
    <property type="nucleotide sequence ID" value="NZ_CP121682.1"/>
</dbReference>
<gene>
    <name evidence="2" type="ORF">PYS65_26320</name>
</gene>
<keyword evidence="1" id="KW-0472">Membrane</keyword>